<feature type="chain" id="PRO_5010273970" evidence="17">
    <location>
        <begin position="19"/>
        <end position="196"/>
    </location>
</feature>
<feature type="binding site" description="axial binding residue" evidence="15">
    <location>
        <position position="46"/>
    </location>
    <ligand>
        <name>heme</name>
        <dbReference type="ChEBI" id="CHEBI:30413"/>
    </ligand>
    <ligandPart>
        <name>Fe</name>
        <dbReference type="ChEBI" id="CHEBI:18248"/>
    </ligandPart>
</feature>
<keyword evidence="10 15" id="KW-0408">Iron</keyword>
<keyword evidence="14" id="KW-0449">Lipoprotein</keyword>
<dbReference type="GO" id="GO:0005886">
    <property type="term" value="C:plasma membrane"/>
    <property type="evidence" value="ECO:0007669"/>
    <property type="project" value="UniProtKB-SubCell"/>
</dbReference>
<accession>Q5BAI5</accession>
<evidence type="ECO:0000313" key="19">
    <source>
        <dbReference type="EMBL" id="CBF86867.1"/>
    </source>
</evidence>
<dbReference type="Proteomes" id="UP000000560">
    <property type="component" value="Chromosome VII"/>
</dbReference>
<evidence type="ECO:0000256" key="16">
    <source>
        <dbReference type="SAM" id="MobiDB-lite"/>
    </source>
</evidence>
<evidence type="ECO:0000256" key="10">
    <source>
        <dbReference type="ARBA" id="ARBA00023004"/>
    </source>
</evidence>
<keyword evidence="4" id="KW-1003">Cell membrane</keyword>
<organism evidence="19 20">
    <name type="scientific">Emericella nidulans (strain FGSC A4 / ATCC 38163 / CBS 112.46 / NRRL 194 / M139)</name>
    <name type="common">Aspergillus nidulans</name>
    <dbReference type="NCBI Taxonomy" id="227321"/>
    <lineage>
        <taxon>Eukaryota</taxon>
        <taxon>Fungi</taxon>
        <taxon>Dikarya</taxon>
        <taxon>Ascomycota</taxon>
        <taxon>Pezizomycotina</taxon>
        <taxon>Eurotiomycetes</taxon>
        <taxon>Eurotiomycetidae</taxon>
        <taxon>Eurotiales</taxon>
        <taxon>Aspergillaceae</taxon>
        <taxon>Aspergillus</taxon>
        <taxon>Aspergillus subgen. Nidulantes</taxon>
    </lineage>
</organism>
<dbReference type="PROSITE" id="PS52012">
    <property type="entry name" value="CFEM"/>
    <property type="match status" value="1"/>
</dbReference>
<keyword evidence="8 15" id="KW-0479">Metal-binding</keyword>
<gene>
    <name evidence="19" type="ORF">ANIA_02445</name>
</gene>
<dbReference type="AlphaFoldDB" id="Q5BAI5"/>
<keyword evidence="6 15" id="KW-0349">Heme</keyword>
<feature type="region of interest" description="Disordered" evidence="16">
    <location>
        <begin position="107"/>
        <end position="161"/>
    </location>
</feature>
<sequence>MKLYVAATLLLRASIILAQDLPDLPSCSLQCFLSAMSNDGCPSLTDFACHCRQPALVSEVAPCVEQSCSEQDQSSVSNIVMTACSSAGVPISVPPVDGGTTTITESGLAPSPTGGEHETMIPPGGSVSPSGPMMTLPTSTDTTPPTLSPSSPSVSSQLSTPNVISTSPPFLGGAESFRTGGRLAGAAAAIAAGYLM</sequence>
<accession>C8VP11</accession>
<keyword evidence="7" id="KW-0336">GPI-anchor</keyword>
<evidence type="ECO:0000256" key="2">
    <source>
        <dbReference type="ARBA" id="ARBA00004613"/>
    </source>
</evidence>
<evidence type="ECO:0000313" key="20">
    <source>
        <dbReference type="Proteomes" id="UP000000560"/>
    </source>
</evidence>
<comment type="similarity">
    <text evidence="3">Belongs to the RBT5 family.</text>
</comment>
<dbReference type="GO" id="GO:0009277">
    <property type="term" value="C:fungal-type cell wall"/>
    <property type="evidence" value="ECO:0000318"/>
    <property type="project" value="GO_Central"/>
</dbReference>
<reference evidence="20" key="2">
    <citation type="journal article" date="2009" name="Fungal Genet. Biol.">
        <title>The 2008 update of the Aspergillus nidulans genome annotation: a community effort.</title>
        <authorList>
            <person name="Wortman J.R."/>
            <person name="Gilsenan J.M."/>
            <person name="Joardar V."/>
            <person name="Deegan J."/>
            <person name="Clutterbuck J."/>
            <person name="Andersen M.R."/>
            <person name="Archer D."/>
            <person name="Bencina M."/>
            <person name="Braus G."/>
            <person name="Coutinho P."/>
            <person name="von Dohren H."/>
            <person name="Doonan J."/>
            <person name="Driessen A.J."/>
            <person name="Durek P."/>
            <person name="Espeso E."/>
            <person name="Fekete E."/>
            <person name="Flipphi M."/>
            <person name="Estrada C.G."/>
            <person name="Geysens S."/>
            <person name="Goldman G."/>
            <person name="de Groot P.W."/>
            <person name="Hansen K."/>
            <person name="Harris S.D."/>
            <person name="Heinekamp T."/>
            <person name="Helmstaedt K."/>
            <person name="Henrissat B."/>
            <person name="Hofmann G."/>
            <person name="Homan T."/>
            <person name="Horio T."/>
            <person name="Horiuchi H."/>
            <person name="James S."/>
            <person name="Jones M."/>
            <person name="Karaffa L."/>
            <person name="Karanyi Z."/>
            <person name="Kato M."/>
            <person name="Keller N."/>
            <person name="Kelly D.E."/>
            <person name="Kiel J.A."/>
            <person name="Kim J.M."/>
            <person name="van der Klei I.J."/>
            <person name="Klis F.M."/>
            <person name="Kovalchuk A."/>
            <person name="Krasevec N."/>
            <person name="Kubicek C.P."/>
            <person name="Liu B."/>
            <person name="Maccabe A."/>
            <person name="Meyer V."/>
            <person name="Mirabito P."/>
            <person name="Miskei M."/>
            <person name="Mos M."/>
            <person name="Mullins J."/>
            <person name="Nelson D.R."/>
            <person name="Nielsen J."/>
            <person name="Oakley B.R."/>
            <person name="Osmani S.A."/>
            <person name="Pakula T."/>
            <person name="Paszewski A."/>
            <person name="Paulsen I."/>
            <person name="Pilsyk S."/>
            <person name="Pocsi I."/>
            <person name="Punt P.J."/>
            <person name="Ram A.F."/>
            <person name="Ren Q."/>
            <person name="Robellet X."/>
            <person name="Robson G."/>
            <person name="Seiboth B."/>
            <person name="van Solingen P."/>
            <person name="Specht T."/>
            <person name="Sun J."/>
            <person name="Taheri-Talesh N."/>
            <person name="Takeshita N."/>
            <person name="Ussery D."/>
            <person name="vanKuyk P.A."/>
            <person name="Visser H."/>
            <person name="van de Vondervoort P.J."/>
            <person name="de Vries R.P."/>
            <person name="Walton J."/>
            <person name="Xiang X."/>
            <person name="Xiong Y."/>
            <person name="Zeng A.P."/>
            <person name="Brandt B.W."/>
            <person name="Cornell M.J."/>
            <person name="van den Hondel C.A."/>
            <person name="Visser J."/>
            <person name="Oliver S.G."/>
            <person name="Turner G."/>
        </authorList>
    </citation>
    <scope>GENOME REANNOTATION</scope>
    <source>
        <strain evidence="20">FGSC A4 / ATCC 38163 / CBS 112.46 / NRRL 194 / M139</strain>
    </source>
</reference>
<dbReference type="InterPro" id="IPR008427">
    <property type="entry name" value="Extracellular_membr_CFEM_dom"/>
</dbReference>
<evidence type="ECO:0000256" key="5">
    <source>
        <dbReference type="ARBA" id="ARBA00022525"/>
    </source>
</evidence>
<keyword evidence="20" id="KW-1185">Reference proteome</keyword>
<reference evidence="20" key="1">
    <citation type="journal article" date="2005" name="Nature">
        <title>Sequencing of Aspergillus nidulans and comparative analysis with A. fumigatus and A. oryzae.</title>
        <authorList>
            <person name="Galagan J.E."/>
            <person name="Calvo S.E."/>
            <person name="Cuomo C."/>
            <person name="Ma L.J."/>
            <person name="Wortman J.R."/>
            <person name="Batzoglou S."/>
            <person name="Lee S.I."/>
            <person name="Basturkmen M."/>
            <person name="Spevak C.C."/>
            <person name="Clutterbuck J."/>
            <person name="Kapitonov V."/>
            <person name="Jurka J."/>
            <person name="Scazzocchio C."/>
            <person name="Farman M."/>
            <person name="Butler J."/>
            <person name="Purcell S."/>
            <person name="Harris S."/>
            <person name="Braus G.H."/>
            <person name="Draht O."/>
            <person name="Busch S."/>
            <person name="D'Enfert C."/>
            <person name="Bouchier C."/>
            <person name="Goldman G.H."/>
            <person name="Bell-Pedersen D."/>
            <person name="Griffiths-Jones S."/>
            <person name="Doonan J.H."/>
            <person name="Yu J."/>
            <person name="Vienken K."/>
            <person name="Pain A."/>
            <person name="Freitag M."/>
            <person name="Selker E.U."/>
            <person name="Archer D.B."/>
            <person name="Penalva M.A."/>
            <person name="Oakley B.R."/>
            <person name="Momany M."/>
            <person name="Tanaka T."/>
            <person name="Kumagai T."/>
            <person name="Asai K."/>
            <person name="Machida M."/>
            <person name="Nierman W.C."/>
            <person name="Denning D.W."/>
            <person name="Caddick M."/>
            <person name="Hynes M."/>
            <person name="Paoletti M."/>
            <person name="Fischer R."/>
            <person name="Miller B."/>
            <person name="Dyer P."/>
            <person name="Sachs M.S."/>
            <person name="Osmani S.A."/>
            <person name="Birren B.W."/>
        </authorList>
    </citation>
    <scope>NUCLEOTIDE SEQUENCE [LARGE SCALE GENOMIC DNA]</scope>
    <source>
        <strain evidence="20">FGSC A4 / ATCC 38163 / CBS 112.46 / NRRL 194 / M139</strain>
    </source>
</reference>
<dbReference type="PANTHER" id="PTHR37928:SF2">
    <property type="entry name" value="GPI ANCHORED CFEM DOMAIN PROTEIN (AFU_ORTHOLOGUE AFUA_6G10580)"/>
    <property type="match status" value="1"/>
</dbReference>
<dbReference type="EMBL" id="BN001307">
    <property type="protein sequence ID" value="CBF86867.1"/>
    <property type="molecule type" value="Genomic_DNA"/>
</dbReference>
<dbReference type="eggNOG" id="ENOG502SFDE">
    <property type="taxonomic scope" value="Eukaryota"/>
</dbReference>
<dbReference type="GO" id="GO:0005576">
    <property type="term" value="C:extracellular region"/>
    <property type="evidence" value="ECO:0007669"/>
    <property type="project" value="UniProtKB-SubCell"/>
</dbReference>
<dbReference type="InParanoid" id="Q5BAI5"/>
<dbReference type="GO" id="GO:0046872">
    <property type="term" value="F:metal ion binding"/>
    <property type="evidence" value="ECO:0007669"/>
    <property type="project" value="UniProtKB-UniRule"/>
</dbReference>
<evidence type="ECO:0000256" key="15">
    <source>
        <dbReference type="PROSITE-ProRule" id="PRU01356"/>
    </source>
</evidence>
<dbReference type="OMA" id="HCQKPEL"/>
<keyword evidence="13" id="KW-0325">Glycoprotein</keyword>
<evidence type="ECO:0000256" key="9">
    <source>
        <dbReference type="ARBA" id="ARBA00022729"/>
    </source>
</evidence>
<protein>
    <submittedName>
        <fullName evidence="19">GPI anchored CFEM domain protein (AFU_orthologue AFUA_6G10580)</fullName>
    </submittedName>
</protein>
<keyword evidence="9 17" id="KW-0732">Signal</keyword>
<dbReference type="InterPro" id="IPR051735">
    <property type="entry name" value="CFEM_domain"/>
</dbReference>
<evidence type="ECO:0000256" key="14">
    <source>
        <dbReference type="ARBA" id="ARBA00023288"/>
    </source>
</evidence>
<dbReference type="Pfam" id="PF05730">
    <property type="entry name" value="CFEM"/>
    <property type="match status" value="1"/>
</dbReference>
<dbReference type="GeneID" id="2874716"/>
<dbReference type="PANTHER" id="PTHR37928">
    <property type="entry name" value="CFEM DOMAIN PROTEIN (AFU_ORTHOLOGUE AFUA_6G14090)"/>
    <property type="match status" value="1"/>
</dbReference>
<evidence type="ECO:0000256" key="7">
    <source>
        <dbReference type="ARBA" id="ARBA00022622"/>
    </source>
</evidence>
<evidence type="ECO:0000256" key="8">
    <source>
        <dbReference type="ARBA" id="ARBA00022723"/>
    </source>
</evidence>
<evidence type="ECO:0000256" key="13">
    <source>
        <dbReference type="ARBA" id="ARBA00023180"/>
    </source>
</evidence>
<evidence type="ECO:0000256" key="11">
    <source>
        <dbReference type="ARBA" id="ARBA00023136"/>
    </source>
</evidence>
<evidence type="ECO:0000256" key="4">
    <source>
        <dbReference type="ARBA" id="ARBA00022475"/>
    </source>
</evidence>
<evidence type="ECO:0000256" key="3">
    <source>
        <dbReference type="ARBA" id="ARBA00010031"/>
    </source>
</evidence>
<evidence type="ECO:0000256" key="12">
    <source>
        <dbReference type="ARBA" id="ARBA00023157"/>
    </source>
</evidence>
<keyword evidence="5" id="KW-0964">Secreted</keyword>
<dbReference type="GO" id="GO:0098552">
    <property type="term" value="C:side of membrane"/>
    <property type="evidence" value="ECO:0007669"/>
    <property type="project" value="UniProtKB-KW"/>
</dbReference>
<feature type="disulfide bond" evidence="15">
    <location>
        <begin position="51"/>
        <end position="84"/>
    </location>
</feature>
<dbReference type="KEGG" id="ani:ANIA_02445"/>
<dbReference type="RefSeq" id="XP_660049.1">
    <property type="nucleotide sequence ID" value="XM_654957.2"/>
</dbReference>
<evidence type="ECO:0000259" key="18">
    <source>
        <dbReference type="PROSITE" id="PS52012"/>
    </source>
</evidence>
<comment type="caution">
    <text evidence="15">Lacks conserved residue(s) required for the propagation of feature annotation.</text>
</comment>
<proteinExistence type="inferred from homology"/>
<evidence type="ECO:0000256" key="6">
    <source>
        <dbReference type="ARBA" id="ARBA00022617"/>
    </source>
</evidence>
<feature type="signal peptide" evidence="17">
    <location>
        <begin position="1"/>
        <end position="18"/>
    </location>
</feature>
<keyword evidence="12 15" id="KW-1015">Disulfide bond</keyword>
<dbReference type="SMART" id="SM00747">
    <property type="entry name" value="CFEM"/>
    <property type="match status" value="1"/>
</dbReference>
<evidence type="ECO:0000256" key="17">
    <source>
        <dbReference type="SAM" id="SignalP"/>
    </source>
</evidence>
<feature type="domain" description="CFEM" evidence="18">
    <location>
        <begin position="1"/>
        <end position="109"/>
    </location>
</feature>
<dbReference type="OrthoDB" id="3767534at2759"/>
<feature type="compositionally biased region" description="Low complexity" evidence="16">
    <location>
        <begin position="122"/>
        <end position="161"/>
    </location>
</feature>
<dbReference type="VEuPathDB" id="FungiDB:AN2445"/>
<comment type="subcellular location">
    <subcellularLocation>
        <location evidence="1">Cell membrane</location>
        <topology evidence="1">Lipid-anchor</topology>
        <topology evidence="1">GPI-anchor</topology>
    </subcellularLocation>
    <subcellularLocation>
        <location evidence="2">Secreted</location>
    </subcellularLocation>
</comment>
<dbReference type="HOGENOM" id="CLU_063084_2_0_1"/>
<name>Q5BAI5_EMENI</name>
<evidence type="ECO:0000256" key="1">
    <source>
        <dbReference type="ARBA" id="ARBA00004609"/>
    </source>
</evidence>
<keyword evidence="11" id="KW-0472">Membrane</keyword>